<evidence type="ECO:0000313" key="2">
    <source>
        <dbReference type="Proteomes" id="UP000309016"/>
    </source>
</evidence>
<reference evidence="1 2" key="1">
    <citation type="submission" date="2019-06" db="EMBL/GenBank/DDBJ databases">
        <title>Complete genome sequence of Antarcticibacterium flavum KCTC 52984T from an Antarctic marine sediment.</title>
        <authorList>
            <person name="Lee Y.M."/>
            <person name="Shin S.C."/>
        </authorList>
    </citation>
    <scope>NUCLEOTIDE SEQUENCE [LARGE SCALE GENOMIC DNA]</scope>
    <source>
        <strain evidence="1 2">KCTC 52984</strain>
    </source>
</reference>
<keyword evidence="2" id="KW-1185">Reference proteome</keyword>
<name>A0A5B7X6A8_9FLAO</name>
<protein>
    <submittedName>
        <fullName evidence="1">Uncharacterized protein</fullName>
    </submittedName>
</protein>
<dbReference type="Proteomes" id="UP000309016">
    <property type="component" value="Chromosome"/>
</dbReference>
<gene>
    <name evidence="1" type="ORF">FHG64_13175</name>
</gene>
<accession>A0A5B7X6A8</accession>
<sequence length="67" mass="7557">MPSNIDLTHTNPSCSLLNSHYSLLTSHYSLLITHFSILTTQYSFPSPTCRKVGHLCSRQNYSNSSPR</sequence>
<dbReference type="AlphaFoldDB" id="A0A5B7X6A8"/>
<organism evidence="1 2">
    <name type="scientific">Antarcticibacterium flavum</name>
    <dbReference type="NCBI Taxonomy" id="2058175"/>
    <lineage>
        <taxon>Bacteria</taxon>
        <taxon>Pseudomonadati</taxon>
        <taxon>Bacteroidota</taxon>
        <taxon>Flavobacteriia</taxon>
        <taxon>Flavobacteriales</taxon>
        <taxon>Flavobacteriaceae</taxon>
        <taxon>Antarcticibacterium</taxon>
    </lineage>
</organism>
<dbReference type="EMBL" id="CP040812">
    <property type="protein sequence ID" value="QCY70278.1"/>
    <property type="molecule type" value="Genomic_DNA"/>
</dbReference>
<evidence type="ECO:0000313" key="1">
    <source>
        <dbReference type="EMBL" id="QCY70278.1"/>
    </source>
</evidence>
<proteinExistence type="predicted"/>
<dbReference type="KEGG" id="afla:FHG64_13175"/>